<name>A0A7I5E9J7_HAECO</name>
<dbReference type="WBParaSite" id="HCON_00088500-00001">
    <property type="protein sequence ID" value="HCON_00088500-00001"/>
    <property type="gene ID" value="HCON_00088500"/>
</dbReference>
<keyword evidence="1" id="KW-1185">Reference proteome</keyword>
<dbReference type="Proteomes" id="UP000025227">
    <property type="component" value="Unplaced"/>
</dbReference>
<proteinExistence type="predicted"/>
<sequence length="79" mass="8419">MVNQNRKGFPIHMDVFKVIAQIVLSTSVAVIAPCAREKKATTKPTRSAIVLKPSASSSAASRSSCTLIVDCTLTSRTNI</sequence>
<reference evidence="2" key="1">
    <citation type="submission" date="2020-12" db="UniProtKB">
        <authorList>
            <consortium name="WormBaseParasite"/>
        </authorList>
    </citation>
    <scope>IDENTIFICATION</scope>
    <source>
        <strain evidence="2">MHco3</strain>
    </source>
</reference>
<protein>
    <submittedName>
        <fullName evidence="2">Secreted protein</fullName>
    </submittedName>
</protein>
<accession>A0A7I5E9J7</accession>
<organism evidence="1 2">
    <name type="scientific">Haemonchus contortus</name>
    <name type="common">Barber pole worm</name>
    <dbReference type="NCBI Taxonomy" id="6289"/>
    <lineage>
        <taxon>Eukaryota</taxon>
        <taxon>Metazoa</taxon>
        <taxon>Ecdysozoa</taxon>
        <taxon>Nematoda</taxon>
        <taxon>Chromadorea</taxon>
        <taxon>Rhabditida</taxon>
        <taxon>Rhabditina</taxon>
        <taxon>Rhabditomorpha</taxon>
        <taxon>Strongyloidea</taxon>
        <taxon>Trichostrongylidae</taxon>
        <taxon>Haemonchus</taxon>
    </lineage>
</organism>
<evidence type="ECO:0000313" key="1">
    <source>
        <dbReference type="Proteomes" id="UP000025227"/>
    </source>
</evidence>
<evidence type="ECO:0000313" key="2">
    <source>
        <dbReference type="WBParaSite" id="HCON_00088500-00001"/>
    </source>
</evidence>
<dbReference type="AlphaFoldDB" id="A0A7I5E9J7"/>